<dbReference type="GO" id="GO:0032259">
    <property type="term" value="P:methylation"/>
    <property type="evidence" value="ECO:0007669"/>
    <property type="project" value="UniProtKB-KW"/>
</dbReference>
<feature type="active site" description="Nucleophile; methyl group acceptor from either O6-methylguanine or O4-methylthymine" evidence="10">
    <location>
        <position position="331"/>
    </location>
</feature>
<dbReference type="PIRSF" id="PIRSF000409">
    <property type="entry name" value="Ada"/>
    <property type="match status" value="1"/>
</dbReference>
<dbReference type="InterPro" id="IPR004026">
    <property type="entry name" value="Ada_DNA_repair_Zn-bd"/>
</dbReference>
<protein>
    <submittedName>
        <fullName evidence="13">AraC family transcriptional regulator of adaptative response/methylated-DNA-[protein]-cysteine methyltransferase</fullName>
        <ecNumber evidence="13">2.1.1.63</ecNumber>
    </submittedName>
</protein>
<feature type="binding site" evidence="11">
    <location>
        <position position="72"/>
    </location>
    <ligand>
        <name>Zn(2+)</name>
        <dbReference type="ChEBI" id="CHEBI:29105"/>
    </ligand>
</feature>
<evidence type="ECO:0000256" key="1">
    <source>
        <dbReference type="ARBA" id="ARBA00001286"/>
    </source>
</evidence>
<dbReference type="InterPro" id="IPR036631">
    <property type="entry name" value="MGMT_N_sf"/>
</dbReference>
<dbReference type="PANTHER" id="PTHR10815">
    <property type="entry name" value="METHYLATED-DNA--PROTEIN-CYSTEINE METHYLTRANSFERASE"/>
    <property type="match status" value="1"/>
</dbReference>
<dbReference type="InterPro" id="IPR036217">
    <property type="entry name" value="MethylDNA_cys_MeTrfase_DNAb"/>
</dbReference>
<dbReference type="Gene3D" id="3.30.160.70">
    <property type="entry name" value="Methylated DNA-protein cysteine methyltransferase domain"/>
    <property type="match status" value="1"/>
</dbReference>
<dbReference type="EC" id="2.1.1.63" evidence="13"/>
<dbReference type="GO" id="GO:0003700">
    <property type="term" value="F:DNA-binding transcription factor activity"/>
    <property type="evidence" value="ECO:0007669"/>
    <property type="project" value="InterPro"/>
</dbReference>
<dbReference type="SUPFAM" id="SSF46767">
    <property type="entry name" value="Methylated DNA-protein cysteine methyltransferase, C-terminal domain"/>
    <property type="match status" value="1"/>
</dbReference>
<keyword evidence="5" id="KW-0805">Transcription regulation</keyword>
<evidence type="ECO:0000256" key="2">
    <source>
        <dbReference type="ARBA" id="ARBA00022603"/>
    </source>
</evidence>
<keyword evidence="3 13" id="KW-0808">Transferase</keyword>
<dbReference type="NCBIfam" id="TIGR00589">
    <property type="entry name" value="ogt"/>
    <property type="match status" value="1"/>
</dbReference>
<dbReference type="GO" id="GO:0008270">
    <property type="term" value="F:zinc ion binding"/>
    <property type="evidence" value="ECO:0007669"/>
    <property type="project" value="InterPro"/>
</dbReference>
<evidence type="ECO:0000256" key="3">
    <source>
        <dbReference type="ARBA" id="ARBA00022679"/>
    </source>
</evidence>
<feature type="binding site" evidence="11">
    <location>
        <position position="41"/>
    </location>
    <ligand>
        <name>Zn(2+)</name>
        <dbReference type="ChEBI" id="CHEBI:29105"/>
    </ligand>
</feature>
<dbReference type="SMART" id="SM00342">
    <property type="entry name" value="HTH_ARAC"/>
    <property type="match status" value="1"/>
</dbReference>
<dbReference type="PANTHER" id="PTHR10815:SF14">
    <property type="entry name" value="BIFUNCTIONAL TRANSCRIPTIONAL ACTIVATOR_DNA REPAIR ENZYME ADA"/>
    <property type="match status" value="1"/>
</dbReference>
<keyword evidence="7" id="KW-0804">Transcription</keyword>
<dbReference type="EMBL" id="JACIJG010000007">
    <property type="protein sequence ID" value="MBB5702266.1"/>
    <property type="molecule type" value="Genomic_DNA"/>
</dbReference>
<dbReference type="GO" id="GO:0003908">
    <property type="term" value="F:methylated-DNA-[protein]-cysteine S-methyltransferase activity"/>
    <property type="evidence" value="ECO:0007669"/>
    <property type="project" value="UniProtKB-EC"/>
</dbReference>
<dbReference type="InterPro" id="IPR035451">
    <property type="entry name" value="Ada-like_dom_sf"/>
</dbReference>
<dbReference type="PROSITE" id="PS01124">
    <property type="entry name" value="HTH_ARAC_FAMILY_2"/>
    <property type="match status" value="1"/>
</dbReference>
<dbReference type="InterPro" id="IPR036388">
    <property type="entry name" value="WH-like_DNA-bd_sf"/>
</dbReference>
<dbReference type="GO" id="GO:0043565">
    <property type="term" value="F:sequence-specific DNA binding"/>
    <property type="evidence" value="ECO:0007669"/>
    <property type="project" value="InterPro"/>
</dbReference>
<dbReference type="Proteomes" id="UP000555546">
    <property type="component" value="Unassembled WGS sequence"/>
</dbReference>
<sequence>MNLMTLKTHDPDEDRWQKVLDRDKASDGAFVYAVRTTGVYCRPSCPSRRGKRENVQFFDRCEDAEQAGFRPCMRCKPHLSQTLAAQNNARHAEMVASACRFIEMAEEMPSLEEIAAFVKASPAHFHRIFKAFTGLTPKAYADAHRARKMRAALDEPRIRVTDAIYDAGYNSSSRFYEASARILGMTPRAYRQGGKDADIRFAIGQSALGAVLVAASGKGVCAILMGDDPQELIGDLERRFPKANLIGADRDFEDVVAQVVGFVEAPGIGLDLPLDLQGTAFQQRVWQALRDIPAGKTVSYTEIAERIGAPKSVRAVAQACAANKIAVAVPCHRVVRNDGGISGYRWGVERKRDLLERERQV</sequence>
<evidence type="ECO:0000256" key="7">
    <source>
        <dbReference type="ARBA" id="ARBA00023163"/>
    </source>
</evidence>
<evidence type="ECO:0000256" key="9">
    <source>
        <dbReference type="ARBA" id="ARBA00049348"/>
    </source>
</evidence>
<evidence type="ECO:0000256" key="5">
    <source>
        <dbReference type="ARBA" id="ARBA00023015"/>
    </source>
</evidence>
<dbReference type="Gene3D" id="1.10.10.60">
    <property type="entry name" value="Homeodomain-like"/>
    <property type="match status" value="2"/>
</dbReference>
<comment type="caution">
    <text evidence="13">The sequence shown here is derived from an EMBL/GenBank/DDBJ whole genome shotgun (WGS) entry which is preliminary data.</text>
</comment>
<dbReference type="Pfam" id="PF01035">
    <property type="entry name" value="DNA_binding_1"/>
    <property type="match status" value="1"/>
</dbReference>
<feature type="binding site" evidence="11">
    <location>
        <position position="45"/>
    </location>
    <ligand>
        <name>Zn(2+)</name>
        <dbReference type="ChEBI" id="CHEBI:29105"/>
    </ligand>
</feature>
<dbReference type="AlphaFoldDB" id="A0A7W9AXE4"/>
<evidence type="ECO:0000313" key="13">
    <source>
        <dbReference type="EMBL" id="MBB5702266.1"/>
    </source>
</evidence>
<feature type="domain" description="HTH araC/xylS-type" evidence="12">
    <location>
        <begin position="96"/>
        <end position="193"/>
    </location>
</feature>
<dbReference type="GO" id="GO:0006281">
    <property type="term" value="P:DNA repair"/>
    <property type="evidence" value="ECO:0007669"/>
    <property type="project" value="UniProtKB-KW"/>
</dbReference>
<dbReference type="CDD" id="cd06445">
    <property type="entry name" value="ATase"/>
    <property type="match status" value="1"/>
</dbReference>
<feature type="active site" description="Nucleophile; methyl group acceptor from methylphosphotriester" evidence="10">
    <location>
        <position position="41"/>
    </location>
</feature>
<evidence type="ECO:0000256" key="6">
    <source>
        <dbReference type="ARBA" id="ARBA00023159"/>
    </source>
</evidence>
<comment type="catalytic activity">
    <reaction evidence="9">
        <text>a 6-O-methyl-2'-deoxyguanosine in DNA + L-cysteinyl-[protein] = S-methyl-L-cysteinyl-[protein] + a 2'-deoxyguanosine in DNA</text>
        <dbReference type="Rhea" id="RHEA:24000"/>
        <dbReference type="Rhea" id="RHEA-COMP:10131"/>
        <dbReference type="Rhea" id="RHEA-COMP:10132"/>
        <dbReference type="Rhea" id="RHEA-COMP:11367"/>
        <dbReference type="Rhea" id="RHEA-COMP:11368"/>
        <dbReference type="ChEBI" id="CHEBI:29950"/>
        <dbReference type="ChEBI" id="CHEBI:82612"/>
        <dbReference type="ChEBI" id="CHEBI:85445"/>
        <dbReference type="ChEBI" id="CHEBI:85448"/>
        <dbReference type="EC" id="2.1.1.63"/>
    </reaction>
</comment>
<evidence type="ECO:0000256" key="4">
    <source>
        <dbReference type="ARBA" id="ARBA00022763"/>
    </source>
</evidence>
<keyword evidence="8" id="KW-0234">DNA repair</keyword>
<evidence type="ECO:0000259" key="12">
    <source>
        <dbReference type="PROSITE" id="PS01124"/>
    </source>
</evidence>
<dbReference type="SUPFAM" id="SSF57884">
    <property type="entry name" value="Ada DNA repair protein, N-terminal domain (N-Ada 10)"/>
    <property type="match status" value="1"/>
</dbReference>
<reference evidence="13 14" key="1">
    <citation type="submission" date="2020-08" db="EMBL/GenBank/DDBJ databases">
        <title>Genomic Encyclopedia of Type Strains, Phase IV (KMG-IV): sequencing the most valuable type-strain genomes for metagenomic binning, comparative biology and taxonomic classification.</title>
        <authorList>
            <person name="Goeker M."/>
        </authorList>
    </citation>
    <scope>NUCLEOTIDE SEQUENCE [LARGE SCALE GENOMIC DNA]</scope>
    <source>
        <strain evidence="13 14">DSM 26944</strain>
    </source>
</reference>
<keyword evidence="11" id="KW-0479">Metal-binding</keyword>
<dbReference type="InterPro" id="IPR018060">
    <property type="entry name" value="HTH_AraC"/>
</dbReference>
<dbReference type="InterPro" id="IPR014048">
    <property type="entry name" value="MethylDNA_cys_MeTrfase_DNA-bd"/>
</dbReference>
<dbReference type="RefSeq" id="WP_183651803.1">
    <property type="nucleotide sequence ID" value="NZ_JACIJG010000007.1"/>
</dbReference>
<comment type="cofactor">
    <cofactor evidence="11">
        <name>Zn(2+)</name>
        <dbReference type="ChEBI" id="CHEBI:29105"/>
    </cofactor>
    <text evidence="11">Binds 1 zinc ion per subunit.</text>
</comment>
<comment type="catalytic activity">
    <reaction evidence="1">
        <text>a 4-O-methyl-thymidine in DNA + L-cysteinyl-[protein] = a thymidine in DNA + S-methyl-L-cysteinyl-[protein]</text>
        <dbReference type="Rhea" id="RHEA:53428"/>
        <dbReference type="Rhea" id="RHEA-COMP:10131"/>
        <dbReference type="Rhea" id="RHEA-COMP:10132"/>
        <dbReference type="Rhea" id="RHEA-COMP:13555"/>
        <dbReference type="Rhea" id="RHEA-COMP:13556"/>
        <dbReference type="ChEBI" id="CHEBI:29950"/>
        <dbReference type="ChEBI" id="CHEBI:82612"/>
        <dbReference type="ChEBI" id="CHEBI:137386"/>
        <dbReference type="ChEBI" id="CHEBI:137387"/>
        <dbReference type="EC" id="2.1.1.63"/>
    </reaction>
</comment>
<dbReference type="Gene3D" id="1.10.10.10">
    <property type="entry name" value="Winged helix-like DNA-binding domain superfamily/Winged helix DNA-binding domain"/>
    <property type="match status" value="1"/>
</dbReference>
<dbReference type="PROSITE" id="PS00374">
    <property type="entry name" value="MGMT"/>
    <property type="match status" value="1"/>
</dbReference>
<organism evidence="13 14">
    <name type="scientific">Brucella daejeonensis</name>
    <dbReference type="NCBI Taxonomy" id="659015"/>
    <lineage>
        <taxon>Bacteria</taxon>
        <taxon>Pseudomonadati</taxon>
        <taxon>Pseudomonadota</taxon>
        <taxon>Alphaproteobacteria</taxon>
        <taxon>Hyphomicrobiales</taxon>
        <taxon>Brucellaceae</taxon>
        <taxon>Brucella/Ochrobactrum group</taxon>
        <taxon>Brucella</taxon>
    </lineage>
</organism>
<dbReference type="FunFam" id="1.10.10.10:FF:000410">
    <property type="entry name" value="ADA regulatory protein, putative"/>
    <property type="match status" value="1"/>
</dbReference>
<keyword evidence="2 13" id="KW-0489">Methyltransferase</keyword>
<keyword evidence="14" id="KW-1185">Reference proteome</keyword>
<evidence type="ECO:0000313" key="14">
    <source>
        <dbReference type="Proteomes" id="UP000555546"/>
    </source>
</evidence>
<evidence type="ECO:0000256" key="8">
    <source>
        <dbReference type="ARBA" id="ARBA00023204"/>
    </source>
</evidence>
<accession>A0A7W9AXE4</accession>
<dbReference type="Gene3D" id="3.40.10.10">
    <property type="entry name" value="DNA Methylphosphotriester Repair Domain"/>
    <property type="match status" value="1"/>
</dbReference>
<proteinExistence type="predicted"/>
<evidence type="ECO:0000256" key="10">
    <source>
        <dbReference type="PIRSR" id="PIRSR000409-1"/>
    </source>
</evidence>
<name>A0A7W9AXE4_9HYPH</name>
<dbReference type="InterPro" id="IPR009057">
    <property type="entry name" value="Homeodomain-like_sf"/>
</dbReference>
<dbReference type="NCBIfam" id="NF011964">
    <property type="entry name" value="PRK15435.1"/>
    <property type="match status" value="1"/>
</dbReference>
<dbReference type="SUPFAM" id="SSF46689">
    <property type="entry name" value="Homeodomain-like"/>
    <property type="match status" value="2"/>
</dbReference>
<dbReference type="Pfam" id="PF02805">
    <property type="entry name" value="Ada_Zn_binding"/>
    <property type="match status" value="1"/>
</dbReference>
<keyword evidence="4" id="KW-0227">DNA damage</keyword>
<feature type="binding site" evidence="11">
    <location>
        <position position="75"/>
    </location>
    <ligand>
        <name>Zn(2+)</name>
        <dbReference type="ChEBI" id="CHEBI:29105"/>
    </ligand>
</feature>
<dbReference type="Pfam" id="PF12833">
    <property type="entry name" value="HTH_18"/>
    <property type="match status" value="1"/>
</dbReference>
<keyword evidence="11" id="KW-0862">Zinc</keyword>
<keyword evidence="6" id="KW-0010">Activator</keyword>
<dbReference type="InterPro" id="IPR001497">
    <property type="entry name" value="MethylDNA_cys_MeTrfase_AS"/>
</dbReference>
<dbReference type="SUPFAM" id="SSF53155">
    <property type="entry name" value="Methylated DNA-protein cysteine methyltransferase domain"/>
    <property type="match status" value="1"/>
</dbReference>
<evidence type="ECO:0000256" key="11">
    <source>
        <dbReference type="PIRSR" id="PIRSR000409-3"/>
    </source>
</evidence>
<gene>
    <name evidence="13" type="ORF">FHS76_002144</name>
</gene>
<dbReference type="InterPro" id="IPR016221">
    <property type="entry name" value="Bifunct_regulatory_prot_Ada"/>
</dbReference>